<protein>
    <recommendedName>
        <fullName evidence="3">DUF1513 domain-containing protein</fullName>
    </recommendedName>
</protein>
<evidence type="ECO:0008006" key="3">
    <source>
        <dbReference type="Google" id="ProtNLM"/>
    </source>
</evidence>
<dbReference type="InterPro" id="IPR011044">
    <property type="entry name" value="Quino_amine_DH_bsu"/>
</dbReference>
<dbReference type="EMBL" id="JACIDR010000003">
    <property type="protein sequence ID" value="MBB3973810.1"/>
    <property type="molecule type" value="Genomic_DNA"/>
</dbReference>
<reference evidence="1 2" key="1">
    <citation type="submission" date="2020-08" db="EMBL/GenBank/DDBJ databases">
        <title>Genomic Encyclopedia of Type Strains, Phase IV (KMG-IV): sequencing the most valuable type-strain genomes for metagenomic binning, comparative biology and taxonomic classification.</title>
        <authorList>
            <person name="Goeker M."/>
        </authorList>
    </citation>
    <scope>NUCLEOTIDE SEQUENCE [LARGE SCALE GENOMIC DNA]</scope>
    <source>
        <strain evidence="1 2">DSM 25481</strain>
    </source>
</reference>
<comment type="caution">
    <text evidence="1">The sequence shown here is derived from an EMBL/GenBank/DDBJ whole genome shotgun (WGS) entry which is preliminary data.</text>
</comment>
<dbReference type="SUPFAM" id="SSF50969">
    <property type="entry name" value="YVTN repeat-like/Quinoprotein amine dehydrogenase"/>
    <property type="match status" value="1"/>
</dbReference>
<gene>
    <name evidence="1" type="ORF">GGR24_002480</name>
</gene>
<dbReference type="InterPro" id="IPR008311">
    <property type="entry name" value="UCP028101"/>
</dbReference>
<dbReference type="Pfam" id="PF07433">
    <property type="entry name" value="DUF1513"/>
    <property type="match status" value="1"/>
</dbReference>
<evidence type="ECO:0000313" key="2">
    <source>
        <dbReference type="Proteomes" id="UP000528964"/>
    </source>
</evidence>
<organism evidence="1 2">
    <name type="scientific">Hansschlegelia beijingensis</name>
    <dbReference type="NCBI Taxonomy" id="1133344"/>
    <lineage>
        <taxon>Bacteria</taxon>
        <taxon>Pseudomonadati</taxon>
        <taxon>Pseudomonadota</taxon>
        <taxon>Alphaproteobacteria</taxon>
        <taxon>Hyphomicrobiales</taxon>
        <taxon>Methylopilaceae</taxon>
        <taxon>Hansschlegelia</taxon>
    </lineage>
</organism>
<dbReference type="PROSITE" id="PS51318">
    <property type="entry name" value="TAT"/>
    <property type="match status" value="1"/>
</dbReference>
<dbReference type="AlphaFoldDB" id="A0A7W6CZ94"/>
<accession>A0A7W6CZ94</accession>
<dbReference type="Proteomes" id="UP000528964">
    <property type="component" value="Unassembled WGS sequence"/>
</dbReference>
<keyword evidence="2" id="KW-1185">Reference proteome</keyword>
<name>A0A7W6CZ94_9HYPH</name>
<proteinExistence type="predicted"/>
<dbReference type="InterPro" id="IPR015943">
    <property type="entry name" value="WD40/YVTN_repeat-like_dom_sf"/>
</dbReference>
<dbReference type="Gene3D" id="2.130.10.10">
    <property type="entry name" value="YVTN repeat-like/Quinoprotein amine dehydrogenase"/>
    <property type="match status" value="1"/>
</dbReference>
<dbReference type="InterPro" id="IPR006311">
    <property type="entry name" value="TAT_signal"/>
</dbReference>
<evidence type="ECO:0000313" key="1">
    <source>
        <dbReference type="EMBL" id="MBB3973810.1"/>
    </source>
</evidence>
<dbReference type="RefSeq" id="WP_183395647.1">
    <property type="nucleotide sequence ID" value="NZ_JACIDR010000003.1"/>
</dbReference>
<sequence>MHLTRRAIIGGAAAASLAAVAPKPLRSAGLEPRLLGSAMDATGGFRVGLLDGALDGSGGAPVPVRLHALSPRPDGREAVAVGRRPGDVSFVLDGEGRRLRGSFRASPGRRFSGHGAYAEGGRTFLSAEIDAATGEGFVVVRDVREGYAPRGELRSGGVGPHEVISAGGLIAVANGAKEPKSEPGVAALGTTRARSNLALVRPESGALETVAEVDEDFATLSLRHLALTPDGGVLVAAQDTAAGAHDRPLVARLDGARLRWLDAGYAVNACIGGSVGSLAIDRSGRFLAASGPRGGVVVVYDLAVEDAVGVVTIPDCCGLAAEPEPGRFIASNGLGEVVRIAADEDGAAIVARRIGALRWDNHLATLPQSAPG</sequence>